<dbReference type="CDD" id="cd00093">
    <property type="entry name" value="HTH_XRE"/>
    <property type="match status" value="1"/>
</dbReference>
<organism evidence="1 2">
    <name type="scientific">Actinokineospora diospyrosa</name>
    <dbReference type="NCBI Taxonomy" id="103728"/>
    <lineage>
        <taxon>Bacteria</taxon>
        <taxon>Bacillati</taxon>
        <taxon>Actinomycetota</taxon>
        <taxon>Actinomycetes</taxon>
        <taxon>Pseudonocardiales</taxon>
        <taxon>Pseudonocardiaceae</taxon>
        <taxon>Actinokineospora</taxon>
    </lineage>
</organism>
<keyword evidence="2" id="KW-1185">Reference proteome</keyword>
<evidence type="ECO:0000313" key="1">
    <source>
        <dbReference type="EMBL" id="MCP2273135.1"/>
    </source>
</evidence>
<dbReference type="RefSeq" id="WP_253890215.1">
    <property type="nucleotide sequence ID" value="NZ_BAAAVB010000019.1"/>
</dbReference>
<dbReference type="InterPro" id="IPR001387">
    <property type="entry name" value="Cro/C1-type_HTH"/>
</dbReference>
<evidence type="ECO:0008006" key="3">
    <source>
        <dbReference type="Google" id="ProtNLM"/>
    </source>
</evidence>
<dbReference type="Gene3D" id="1.10.260.40">
    <property type="entry name" value="lambda repressor-like DNA-binding domains"/>
    <property type="match status" value="1"/>
</dbReference>
<name>A0ABT1IKF4_9PSEU</name>
<dbReference type="InterPro" id="IPR010982">
    <property type="entry name" value="Lambda_DNA-bd_dom_sf"/>
</dbReference>
<dbReference type="Proteomes" id="UP001205185">
    <property type="component" value="Unassembled WGS sequence"/>
</dbReference>
<protein>
    <recommendedName>
        <fullName evidence="3">Helix-turn-helix protein</fullName>
    </recommendedName>
</protein>
<comment type="caution">
    <text evidence="1">The sequence shown here is derived from an EMBL/GenBank/DDBJ whole genome shotgun (WGS) entry which is preliminary data.</text>
</comment>
<gene>
    <name evidence="1" type="ORF">LV75_005661</name>
</gene>
<accession>A0ABT1IKF4</accession>
<evidence type="ECO:0000313" key="2">
    <source>
        <dbReference type="Proteomes" id="UP001205185"/>
    </source>
</evidence>
<sequence>MAEDWAAVAKVITTRLAELGWRQRELAERSQVSQAIIRELQYHSVVRRRSARTLEALSVALDLHPDHLSAVLHGRAPLRLGEVVDPDDPFRSRLDVVEMRLNEILTRLDEMHRHLFDLARRRNKH</sequence>
<dbReference type="SUPFAM" id="SSF47413">
    <property type="entry name" value="lambda repressor-like DNA-binding domains"/>
    <property type="match status" value="1"/>
</dbReference>
<reference evidence="1 2" key="1">
    <citation type="submission" date="2022-06" db="EMBL/GenBank/DDBJ databases">
        <title>Genomic Encyclopedia of Archaeal and Bacterial Type Strains, Phase II (KMG-II): from individual species to whole genera.</title>
        <authorList>
            <person name="Goeker M."/>
        </authorList>
    </citation>
    <scope>NUCLEOTIDE SEQUENCE [LARGE SCALE GENOMIC DNA]</scope>
    <source>
        <strain evidence="1 2">DSM 44255</strain>
    </source>
</reference>
<proteinExistence type="predicted"/>
<dbReference type="EMBL" id="JAMTCO010000015">
    <property type="protein sequence ID" value="MCP2273135.1"/>
    <property type="molecule type" value="Genomic_DNA"/>
</dbReference>